<dbReference type="Pfam" id="PF10350">
    <property type="entry name" value="DUF2428"/>
    <property type="match status" value="1"/>
</dbReference>
<keyword evidence="3" id="KW-1185">Reference proteome</keyword>
<organism evidence="2 3">
    <name type="scientific">Callosobruchus maculatus</name>
    <name type="common">Southern cowpea weevil</name>
    <name type="synonym">Pulse bruchid</name>
    <dbReference type="NCBI Taxonomy" id="64391"/>
    <lineage>
        <taxon>Eukaryota</taxon>
        <taxon>Metazoa</taxon>
        <taxon>Ecdysozoa</taxon>
        <taxon>Arthropoda</taxon>
        <taxon>Hexapoda</taxon>
        <taxon>Insecta</taxon>
        <taxon>Pterygota</taxon>
        <taxon>Neoptera</taxon>
        <taxon>Endopterygota</taxon>
        <taxon>Coleoptera</taxon>
        <taxon>Polyphaga</taxon>
        <taxon>Cucujiformia</taxon>
        <taxon>Chrysomeloidea</taxon>
        <taxon>Chrysomelidae</taxon>
        <taxon>Bruchinae</taxon>
        <taxon>Bruchini</taxon>
        <taxon>Callosobruchus</taxon>
    </lineage>
</organism>
<evidence type="ECO:0000259" key="1">
    <source>
        <dbReference type="Pfam" id="PF10350"/>
    </source>
</evidence>
<dbReference type="PANTHER" id="PTHR14387:SF0">
    <property type="entry name" value="DUF2428 DOMAIN-CONTAINING PROTEIN"/>
    <property type="match status" value="1"/>
</dbReference>
<dbReference type="EMBL" id="CAACVG010011630">
    <property type="protein sequence ID" value="VEN58539.1"/>
    <property type="molecule type" value="Genomic_DNA"/>
</dbReference>
<accession>A0A653DEB1</accession>
<proteinExistence type="predicted"/>
<dbReference type="InterPro" id="IPR019442">
    <property type="entry name" value="THADA/TRM732_DUF2428"/>
</dbReference>
<dbReference type="InterPro" id="IPR051954">
    <property type="entry name" value="tRNA_methyltransferase_THADA"/>
</dbReference>
<evidence type="ECO:0000313" key="2">
    <source>
        <dbReference type="EMBL" id="VEN58539.1"/>
    </source>
</evidence>
<dbReference type="Proteomes" id="UP000410492">
    <property type="component" value="Unassembled WGS sequence"/>
</dbReference>
<protein>
    <recommendedName>
        <fullName evidence="1">DUF2428 domain-containing protein</fullName>
    </recommendedName>
</protein>
<dbReference type="GO" id="GO:0005829">
    <property type="term" value="C:cytosol"/>
    <property type="evidence" value="ECO:0007669"/>
    <property type="project" value="TreeGrafter"/>
</dbReference>
<reference evidence="2 3" key="1">
    <citation type="submission" date="2019-01" db="EMBL/GenBank/DDBJ databases">
        <authorList>
            <person name="Sayadi A."/>
        </authorList>
    </citation>
    <scope>NUCLEOTIDE SEQUENCE [LARGE SCALE GENOMIC DNA]</scope>
</reference>
<sequence length="1302" mass="152187">MKKMLEYFLSNPGGNMEDKVSLLAFIAGLQPECVFHDDIENIAKVLAGILSVLDQKERENIFNQAFSKSNIIIAGHSITVSQPWFFLVLLINSLRHLYWLFSNKSKSFDHSDFLHKVMVESLKNVRILDQHSIYLLRTVNLILKKYGHILTSDMSFQVIKHMHYVDQSPLIGFKQYTHAITKIGLNLLTIKQREVFCDHRVIPVKGIETYNLIKMFTKEYLDMYIDEIVNKVLCSFKTNIENKDGSIFYEGLLVFNFEEWKARIWPFLLPHLRNIDQEGEFFQSLLKYWIPITSNAYKQDFYLFVRDQQVDMILKGYVLLETRKKGFINFDMTEDIWRLFHNLETVNLSIRIISMYHKISLCPSNYEIDLVLKCLSCNDETALDDELIKSLKMFFSQLFLYAHTDLQASEENFEFYLKTVDRFYQFCFNSSKTDFSEVELQVSKILLSILTGCHKNLLLPYKIEKKDYYEDGANALFRKLKAEKCMKFDSFEFQISLKHCILTEGGDSKYSTNLIMSHYASFCFFDTRTFREILSRCAKTSCLRNIEKIMNLSRILLRCRSDSSVAFINEIVDVMLEDMKDFEKSSTFRNILLLAAVTVAAQNSFKINNFAILLEKCFEYILFLIRQNVASNVTHQSLKIYETFINTVANITTQNLDMLWSSLNKSFITYTFIEIIGTSNMKKPVTVSADALKQVFVKMEECSNDRTDKILLTDHVLRSISRDPTRTDLKIRRYPEYRLVLHALCLADRNSNKPYLNWIIQVLIHIIKNDESSDIAVSRALHCIEILISENSLHSHTLSYIEEIIVLCIECFKSNNWIIRNADLQLAKALIDRFFGVSLSSYNRPKTIEDLFVLFPKLPTYFFKILSMDPLDERATMAFQFFLESQIKPNLWKHATAECLRYFRVLFSDVIRNYPDHFGRLAVKSLVALTNVDDIPNVILDVCGYLKSHFVSLRSNIISNLVFLVKELYEKYRKEHIDSKTIEVCINDLSNFLRKRNSSLFDFILTKIEEPFDVINKLKNCNINFYQNRIWLNNYTPLLVNSKHYLQYINLILRASLPVCQKVKVLSILVTKFEKGCLKGADMRVLLKILAENCVLEEDSYLLVCYYKIISMLISNMQTDVNIDGSLNVPKYFRRLYQAQVSVLYNYSSKSNIFDEFHAASTIQLYLNHIGMAEDIDSDIASCLTFFPQDIPNDLKFRLYKLLFYYSLRHSTCVEIYNFITYITRKQCHSILNALECFLSRSFVDKNLGEYADRFYCDIKRYARELCENNGRQADSFYEVESDIVVPMHFLAKLSGAKDVYC</sequence>
<dbReference type="OrthoDB" id="6614653at2759"/>
<gene>
    <name evidence="2" type="ORF">CALMAC_LOCUS16873</name>
</gene>
<evidence type="ECO:0000313" key="3">
    <source>
        <dbReference type="Proteomes" id="UP000410492"/>
    </source>
</evidence>
<dbReference type="PANTHER" id="PTHR14387">
    <property type="entry name" value="THADA/DEATH RECEPTOR INTERACTING PROTEIN"/>
    <property type="match status" value="1"/>
</dbReference>
<feature type="domain" description="DUF2428" evidence="1">
    <location>
        <begin position="739"/>
        <end position="817"/>
    </location>
</feature>
<name>A0A653DEB1_CALMS</name>
<dbReference type="GO" id="GO:0030488">
    <property type="term" value="P:tRNA methylation"/>
    <property type="evidence" value="ECO:0007669"/>
    <property type="project" value="TreeGrafter"/>
</dbReference>